<dbReference type="InterPro" id="IPR015422">
    <property type="entry name" value="PyrdxlP-dep_Trfase_small"/>
</dbReference>
<keyword evidence="3" id="KW-0663">Pyridoxal phosphate</keyword>
<name>F7NPN3_9FIRM</name>
<dbReference type="NCBIfam" id="NF041359">
    <property type="entry name" value="GntG_guanitoxin"/>
    <property type="match status" value="1"/>
</dbReference>
<proteinExistence type="inferred from homology"/>
<accession>F7NPN3</accession>
<dbReference type="InterPro" id="IPR023603">
    <property type="entry name" value="Low_specificity_L-TA-like"/>
</dbReference>
<comment type="similarity">
    <text evidence="2">Belongs to the threonine aldolase family.</text>
</comment>
<dbReference type="FunFam" id="3.40.640.10:FF:000030">
    <property type="entry name" value="Low-specificity L-threonine aldolase"/>
    <property type="match status" value="1"/>
</dbReference>
<dbReference type="GO" id="GO:0008732">
    <property type="term" value="F:L-allo-threonine aldolase activity"/>
    <property type="evidence" value="ECO:0007669"/>
    <property type="project" value="TreeGrafter"/>
</dbReference>
<dbReference type="EMBL" id="AFGF01000263">
    <property type="protein sequence ID" value="EGO62000.1"/>
    <property type="molecule type" value="Genomic_DNA"/>
</dbReference>
<reference evidence="7 8" key="1">
    <citation type="journal article" date="2011" name="EMBO J.">
        <title>Structural diversity of bacterial flagellar motors.</title>
        <authorList>
            <person name="Chen S."/>
            <person name="Beeby M."/>
            <person name="Murphy G.E."/>
            <person name="Leadbetter J.R."/>
            <person name="Hendrixson D.R."/>
            <person name="Briegel A."/>
            <person name="Li Z."/>
            <person name="Shi J."/>
            <person name="Tocheva E.I."/>
            <person name="Muller A."/>
            <person name="Dobro M.J."/>
            <person name="Jensen G.J."/>
        </authorList>
    </citation>
    <scope>NUCLEOTIDE SEQUENCE [LARGE SCALE GENOMIC DNA]</scope>
    <source>
        <strain evidence="7 8">DSM 6540</strain>
    </source>
</reference>
<dbReference type="SUPFAM" id="SSF53383">
    <property type="entry name" value="PLP-dependent transferases"/>
    <property type="match status" value="1"/>
</dbReference>
<evidence type="ECO:0000313" key="8">
    <source>
        <dbReference type="Proteomes" id="UP000003240"/>
    </source>
</evidence>
<dbReference type="InterPro" id="IPR015421">
    <property type="entry name" value="PyrdxlP-dep_Trfase_major"/>
</dbReference>
<organism evidence="7 8">
    <name type="scientific">Acetonema longum DSM 6540</name>
    <dbReference type="NCBI Taxonomy" id="1009370"/>
    <lineage>
        <taxon>Bacteria</taxon>
        <taxon>Bacillati</taxon>
        <taxon>Bacillota</taxon>
        <taxon>Negativicutes</taxon>
        <taxon>Acetonemataceae</taxon>
        <taxon>Acetonema</taxon>
    </lineage>
</organism>
<dbReference type="Proteomes" id="UP000003240">
    <property type="component" value="Unassembled WGS sequence"/>
</dbReference>
<comment type="caution">
    <text evidence="7">The sequence shown here is derived from an EMBL/GenBank/DDBJ whole genome shotgun (WGS) entry which is preliminary data.</text>
</comment>
<dbReference type="Gene3D" id="3.40.640.10">
    <property type="entry name" value="Type I PLP-dependent aspartate aminotransferase-like (Major domain)"/>
    <property type="match status" value="1"/>
</dbReference>
<evidence type="ECO:0000256" key="4">
    <source>
        <dbReference type="ARBA" id="ARBA00023239"/>
    </source>
</evidence>
<evidence type="ECO:0000256" key="3">
    <source>
        <dbReference type="ARBA" id="ARBA00022898"/>
    </source>
</evidence>
<feature type="domain" description="Aromatic amino acid beta-eliminating lyase/threonine aldolase" evidence="6">
    <location>
        <begin position="5"/>
        <end position="285"/>
    </location>
</feature>
<sequence length="340" mass="36981">MRNVDLRSDTVTLPTPAMRQAMYQAEVGDDVYGEDPTVQKLENLGAQLMGKEAGLLVVSGTMGNQVSILAHTDRGDELICEAESHIFYYEVAGMAVIAGVQARQVTGRRGILSAEMIQQAIRPQDIHQPSSRLICLENSHNRAGGTCYTQSQLRDIQMVAAQNGIRVHMDGARIFNAAAAQKIPVGEIARCVDTVQFCLSKGLGAPMGSLVVGSREFIDKARRYRKMLGGGMRQAGIIAAAGIVALTTMADRLTEDHGHARILAEALANQGYSIDLAAVETNIVIFERQGDVPAFIAQLRQHGIQANQFGEHRVRMVTHYGIAREDIDYTVSILAKLAKR</sequence>
<dbReference type="CDD" id="cd06502">
    <property type="entry name" value="TA_like"/>
    <property type="match status" value="1"/>
</dbReference>
<evidence type="ECO:0000313" key="7">
    <source>
        <dbReference type="EMBL" id="EGO62000.1"/>
    </source>
</evidence>
<dbReference type="AlphaFoldDB" id="F7NPN3"/>
<feature type="modified residue" description="N6-(pyridoxal phosphate)lysine" evidence="5">
    <location>
        <position position="201"/>
    </location>
</feature>
<dbReference type="InterPro" id="IPR015424">
    <property type="entry name" value="PyrdxlP-dep_Trfase"/>
</dbReference>
<dbReference type="PANTHER" id="PTHR48097">
    <property type="entry name" value="L-THREONINE ALDOLASE-RELATED"/>
    <property type="match status" value="1"/>
</dbReference>
<keyword evidence="8" id="KW-1185">Reference proteome</keyword>
<evidence type="ECO:0000256" key="5">
    <source>
        <dbReference type="PIRSR" id="PIRSR017617-1"/>
    </source>
</evidence>
<gene>
    <name evidence="7" type="ORF">ALO_20402</name>
</gene>
<dbReference type="RefSeq" id="WP_004099522.1">
    <property type="nucleotide sequence ID" value="NZ_AFGF01000263.1"/>
</dbReference>
<dbReference type="Gene3D" id="3.90.1150.10">
    <property type="entry name" value="Aspartate Aminotransferase, domain 1"/>
    <property type="match status" value="1"/>
</dbReference>
<dbReference type="eggNOG" id="COG2008">
    <property type="taxonomic scope" value="Bacteria"/>
</dbReference>
<dbReference type="FunFam" id="3.90.1150.10:FF:000041">
    <property type="entry name" value="Low-specificity L-threonine aldolase"/>
    <property type="match status" value="1"/>
</dbReference>
<evidence type="ECO:0000256" key="2">
    <source>
        <dbReference type="ARBA" id="ARBA00006966"/>
    </source>
</evidence>
<dbReference type="GO" id="GO:0006545">
    <property type="term" value="P:glycine biosynthetic process"/>
    <property type="evidence" value="ECO:0007669"/>
    <property type="project" value="TreeGrafter"/>
</dbReference>
<dbReference type="InterPro" id="IPR001597">
    <property type="entry name" value="ArAA_b-elim_lyase/Thr_aldolase"/>
</dbReference>
<dbReference type="PANTHER" id="PTHR48097:SF9">
    <property type="entry name" value="L-THREONINE ALDOLASE"/>
    <property type="match status" value="1"/>
</dbReference>
<comment type="cofactor">
    <cofactor evidence="1">
        <name>pyridoxal 5'-phosphate</name>
        <dbReference type="ChEBI" id="CHEBI:597326"/>
    </cofactor>
</comment>
<dbReference type="GO" id="GO:0006567">
    <property type="term" value="P:L-threonine catabolic process"/>
    <property type="evidence" value="ECO:0007669"/>
    <property type="project" value="TreeGrafter"/>
</dbReference>
<dbReference type="OrthoDB" id="9774495at2"/>
<dbReference type="GO" id="GO:0005829">
    <property type="term" value="C:cytosol"/>
    <property type="evidence" value="ECO:0007669"/>
    <property type="project" value="TreeGrafter"/>
</dbReference>
<evidence type="ECO:0000259" key="6">
    <source>
        <dbReference type="Pfam" id="PF01212"/>
    </source>
</evidence>
<protein>
    <submittedName>
        <fullName evidence="7">Threonine aldolase</fullName>
    </submittedName>
</protein>
<dbReference type="STRING" id="1009370.ALO_20402"/>
<evidence type="ECO:0000256" key="1">
    <source>
        <dbReference type="ARBA" id="ARBA00001933"/>
    </source>
</evidence>
<keyword evidence="4" id="KW-0456">Lyase</keyword>
<dbReference type="Pfam" id="PF01212">
    <property type="entry name" value="Beta_elim_lyase"/>
    <property type="match status" value="1"/>
</dbReference>
<dbReference type="PIRSF" id="PIRSF017617">
    <property type="entry name" value="Thr_aldolase"/>
    <property type="match status" value="1"/>
</dbReference>